<sequence length="221" mass="23949">MIRIMLVEDHAVVRTGYRRLIDAETDLVVVGEAATADEAYGRLCESGGVDVAMVDLSLRESSGIDAIRRMLAREPQLRVLVVSMHDNPSFVVQAMRAGALGYLTKNSEPGEVLTAIRDVAVGRRVLSAEVAQGVASAALAEEAPLSRLTPREFEVLRMAVNGESVDAIAQRLHLSQKTVHNHMSSVRQKLGVDNDFHLLRLAVRHGLTDLPAGAPLRMAPT</sequence>
<gene>
    <name evidence="6" type="ORF">GCM10007933_19710</name>
</gene>
<dbReference type="PROSITE" id="PS50110">
    <property type="entry name" value="RESPONSE_REGULATORY"/>
    <property type="match status" value="1"/>
</dbReference>
<dbReference type="InterPro" id="IPR001789">
    <property type="entry name" value="Sig_transdc_resp-reg_receiver"/>
</dbReference>
<evidence type="ECO:0000256" key="1">
    <source>
        <dbReference type="ARBA" id="ARBA00022553"/>
    </source>
</evidence>
<dbReference type="Proteomes" id="UP001157167">
    <property type="component" value="Unassembled WGS sequence"/>
</dbReference>
<feature type="domain" description="HTH luxR-type" evidence="4">
    <location>
        <begin position="141"/>
        <end position="206"/>
    </location>
</feature>
<dbReference type="SMART" id="SM00421">
    <property type="entry name" value="HTH_LUXR"/>
    <property type="match status" value="1"/>
</dbReference>
<keyword evidence="7" id="KW-1185">Reference proteome</keyword>
<evidence type="ECO:0000256" key="3">
    <source>
        <dbReference type="PROSITE-ProRule" id="PRU00169"/>
    </source>
</evidence>
<accession>A0ABQ6FC91</accession>
<evidence type="ECO:0000256" key="2">
    <source>
        <dbReference type="ARBA" id="ARBA00023125"/>
    </source>
</evidence>
<evidence type="ECO:0000313" key="6">
    <source>
        <dbReference type="EMBL" id="GLT22511.1"/>
    </source>
</evidence>
<dbReference type="InterPro" id="IPR000792">
    <property type="entry name" value="Tscrpt_reg_LuxR_C"/>
</dbReference>
<keyword evidence="2 6" id="KW-0238">DNA-binding</keyword>
<evidence type="ECO:0000313" key="7">
    <source>
        <dbReference type="Proteomes" id="UP001157167"/>
    </source>
</evidence>
<keyword evidence="1 3" id="KW-0597">Phosphoprotein</keyword>
<organism evidence="6 7">
    <name type="scientific">Zoogloea oryzae</name>
    <dbReference type="NCBI Taxonomy" id="310767"/>
    <lineage>
        <taxon>Bacteria</taxon>
        <taxon>Pseudomonadati</taxon>
        <taxon>Pseudomonadota</taxon>
        <taxon>Betaproteobacteria</taxon>
        <taxon>Rhodocyclales</taxon>
        <taxon>Zoogloeaceae</taxon>
        <taxon>Zoogloea</taxon>
    </lineage>
</organism>
<comment type="caution">
    <text evidence="6">The sequence shown here is derived from an EMBL/GenBank/DDBJ whole genome shotgun (WGS) entry which is preliminary data.</text>
</comment>
<proteinExistence type="predicted"/>
<dbReference type="GO" id="GO:0003677">
    <property type="term" value="F:DNA binding"/>
    <property type="evidence" value="ECO:0007669"/>
    <property type="project" value="UniProtKB-KW"/>
</dbReference>
<feature type="modified residue" description="4-aspartylphosphate" evidence="3">
    <location>
        <position position="55"/>
    </location>
</feature>
<dbReference type="PANTHER" id="PTHR43214:SF43">
    <property type="entry name" value="TWO-COMPONENT RESPONSE REGULATOR"/>
    <property type="match status" value="1"/>
</dbReference>
<evidence type="ECO:0000259" key="5">
    <source>
        <dbReference type="PROSITE" id="PS50110"/>
    </source>
</evidence>
<dbReference type="PROSITE" id="PS00622">
    <property type="entry name" value="HTH_LUXR_1"/>
    <property type="match status" value="1"/>
</dbReference>
<evidence type="ECO:0000259" key="4">
    <source>
        <dbReference type="PROSITE" id="PS50043"/>
    </source>
</evidence>
<dbReference type="EMBL" id="BSPX01000026">
    <property type="protein sequence ID" value="GLT22511.1"/>
    <property type="molecule type" value="Genomic_DNA"/>
</dbReference>
<feature type="domain" description="Response regulatory" evidence="5">
    <location>
        <begin position="3"/>
        <end position="120"/>
    </location>
</feature>
<dbReference type="Pfam" id="PF00196">
    <property type="entry name" value="GerE"/>
    <property type="match status" value="1"/>
</dbReference>
<dbReference type="Gene3D" id="3.40.50.2300">
    <property type="match status" value="1"/>
</dbReference>
<dbReference type="CDD" id="cd17535">
    <property type="entry name" value="REC_NarL-like"/>
    <property type="match status" value="1"/>
</dbReference>
<dbReference type="Pfam" id="PF00072">
    <property type="entry name" value="Response_reg"/>
    <property type="match status" value="1"/>
</dbReference>
<dbReference type="CDD" id="cd06170">
    <property type="entry name" value="LuxR_C_like"/>
    <property type="match status" value="1"/>
</dbReference>
<name>A0ABQ6FC91_9RHOO</name>
<dbReference type="PROSITE" id="PS50043">
    <property type="entry name" value="HTH_LUXR_2"/>
    <property type="match status" value="1"/>
</dbReference>
<dbReference type="SMART" id="SM00448">
    <property type="entry name" value="REC"/>
    <property type="match status" value="1"/>
</dbReference>
<dbReference type="SUPFAM" id="SSF52172">
    <property type="entry name" value="CheY-like"/>
    <property type="match status" value="1"/>
</dbReference>
<dbReference type="InterPro" id="IPR011006">
    <property type="entry name" value="CheY-like_superfamily"/>
</dbReference>
<dbReference type="InterPro" id="IPR016032">
    <property type="entry name" value="Sig_transdc_resp-reg_C-effctor"/>
</dbReference>
<reference evidence="7" key="1">
    <citation type="journal article" date="2019" name="Int. J. Syst. Evol. Microbiol.">
        <title>The Global Catalogue of Microorganisms (GCM) 10K type strain sequencing project: providing services to taxonomists for standard genome sequencing and annotation.</title>
        <authorList>
            <consortium name="The Broad Institute Genomics Platform"/>
            <consortium name="The Broad Institute Genome Sequencing Center for Infectious Disease"/>
            <person name="Wu L."/>
            <person name="Ma J."/>
        </authorList>
    </citation>
    <scope>NUCLEOTIDE SEQUENCE [LARGE SCALE GENOMIC DNA]</scope>
    <source>
        <strain evidence="7">NBRC 102407</strain>
    </source>
</reference>
<protein>
    <submittedName>
        <fullName evidence="6">DNA-binding response regulator</fullName>
    </submittedName>
</protein>
<dbReference type="SUPFAM" id="SSF46894">
    <property type="entry name" value="C-terminal effector domain of the bipartite response regulators"/>
    <property type="match status" value="1"/>
</dbReference>
<dbReference type="InterPro" id="IPR039420">
    <property type="entry name" value="WalR-like"/>
</dbReference>
<dbReference type="InterPro" id="IPR058245">
    <property type="entry name" value="NreC/VraR/RcsB-like_REC"/>
</dbReference>
<dbReference type="PRINTS" id="PR00038">
    <property type="entry name" value="HTHLUXR"/>
</dbReference>
<dbReference type="PANTHER" id="PTHR43214">
    <property type="entry name" value="TWO-COMPONENT RESPONSE REGULATOR"/>
    <property type="match status" value="1"/>
</dbReference>